<feature type="domain" description="HTH araC/xylS-type" evidence="5">
    <location>
        <begin position="279"/>
        <end position="380"/>
    </location>
</feature>
<protein>
    <submittedName>
        <fullName evidence="6">Bacterial regulatory helix-turn-helix s, AraC family protein</fullName>
    </submittedName>
</protein>
<dbReference type="SUPFAM" id="SSF46689">
    <property type="entry name" value="Homeodomain-like"/>
    <property type="match status" value="2"/>
</dbReference>
<evidence type="ECO:0000259" key="5">
    <source>
        <dbReference type="PROSITE" id="PS01124"/>
    </source>
</evidence>
<dbReference type="Proteomes" id="UP000020561">
    <property type="component" value="Unassembled WGS sequence"/>
</dbReference>
<evidence type="ECO:0000256" key="4">
    <source>
        <dbReference type="SAM" id="MobiDB-lite"/>
    </source>
</evidence>
<evidence type="ECO:0000256" key="1">
    <source>
        <dbReference type="ARBA" id="ARBA00023015"/>
    </source>
</evidence>
<sequence>MDRISGPRHIGNPGPGPRGRRCRRNGDRTVAVKGRRVRCEISMSTGPAARSRPRPREPARESAPRELDFDSSDLAETEDFLVRTYTKMRISGEGRMCRARIQRRCLGSLSIDELSFSYDMGYDANPLGKILLCRVRRGRIEENFIGEPQHVLAAGELAMIGPPELPHSGRVRHAGYQLIGFDPALLDRVAPNAPDRAHEPVRLTGHRPVSVAAGNRLTALIDYLRDHILADPSAASAPLVIDTAAAHLAVATLNAFPHSALLDPTPTDRRDSAQPVLLRRAMAFIEENAHQDIALADIAAHVYVTPRALQYMFRQRLDCTPMQYLRRVRLDRAHRELLDSSRASATVKQIANRWGFIHIGRFAIYYRETYGRSPHATLRG</sequence>
<gene>
    <name evidence="6" type="ORF">I545_0179</name>
</gene>
<organism evidence="6 7">
    <name type="scientific">Mycobacterium kansasii 662</name>
    <dbReference type="NCBI Taxonomy" id="1299326"/>
    <lineage>
        <taxon>Bacteria</taxon>
        <taxon>Bacillati</taxon>
        <taxon>Actinomycetota</taxon>
        <taxon>Actinomycetes</taxon>
        <taxon>Mycobacteriales</taxon>
        <taxon>Mycobacteriaceae</taxon>
        <taxon>Mycobacterium</taxon>
    </lineage>
</organism>
<dbReference type="GO" id="GO:0003700">
    <property type="term" value="F:DNA-binding transcription factor activity"/>
    <property type="evidence" value="ECO:0007669"/>
    <property type="project" value="InterPro"/>
</dbReference>
<keyword evidence="3" id="KW-0804">Transcription</keyword>
<dbReference type="Gene3D" id="1.10.10.60">
    <property type="entry name" value="Homeodomain-like"/>
    <property type="match status" value="1"/>
</dbReference>
<reference evidence="6 7" key="1">
    <citation type="submission" date="2013-12" db="EMBL/GenBank/DDBJ databases">
        <authorList>
            <person name="Brown-Elliot B."/>
            <person name="Wallace R."/>
            <person name="Lenaerts A."/>
            <person name="Ordway D."/>
            <person name="DeGroote M.A."/>
            <person name="Parker T."/>
            <person name="Sizemore C."/>
            <person name="Tallon L.J."/>
            <person name="Sadzewicz L.K."/>
            <person name="Sengamalay N."/>
            <person name="Fraser C.M."/>
            <person name="Hine E."/>
            <person name="Shefchek K.A."/>
            <person name="Das S.P."/>
            <person name="Tettelin H."/>
        </authorList>
    </citation>
    <scope>NUCLEOTIDE SEQUENCE [LARGE SCALE GENOMIC DNA]</scope>
    <source>
        <strain evidence="6 7">662</strain>
    </source>
</reference>
<dbReference type="InterPro" id="IPR018060">
    <property type="entry name" value="HTH_AraC"/>
</dbReference>
<dbReference type="PANTHER" id="PTHR46796:SF12">
    <property type="entry name" value="HTH-TYPE DNA-BINDING TRANSCRIPTIONAL ACTIVATOR EUTR"/>
    <property type="match status" value="1"/>
</dbReference>
<dbReference type="InterPro" id="IPR018062">
    <property type="entry name" value="HTH_AraC-typ_CS"/>
</dbReference>
<evidence type="ECO:0000256" key="3">
    <source>
        <dbReference type="ARBA" id="ARBA00023163"/>
    </source>
</evidence>
<dbReference type="PANTHER" id="PTHR46796">
    <property type="entry name" value="HTH-TYPE TRANSCRIPTIONAL ACTIVATOR RHAS-RELATED"/>
    <property type="match status" value="1"/>
</dbReference>
<dbReference type="PROSITE" id="PS00041">
    <property type="entry name" value="HTH_ARAC_FAMILY_1"/>
    <property type="match status" value="1"/>
</dbReference>
<comment type="caution">
    <text evidence="6">The sequence shown here is derived from an EMBL/GenBank/DDBJ whole genome shotgun (WGS) entry which is preliminary data.</text>
</comment>
<keyword evidence="1" id="KW-0805">Transcription regulation</keyword>
<dbReference type="InterPro" id="IPR050204">
    <property type="entry name" value="AraC_XylS_family_regulators"/>
</dbReference>
<evidence type="ECO:0000256" key="2">
    <source>
        <dbReference type="ARBA" id="ARBA00023125"/>
    </source>
</evidence>
<dbReference type="AlphaFoldDB" id="X7ZRE7"/>
<dbReference type="PROSITE" id="PS01124">
    <property type="entry name" value="HTH_ARAC_FAMILY_2"/>
    <property type="match status" value="1"/>
</dbReference>
<dbReference type="Pfam" id="PF12833">
    <property type="entry name" value="HTH_18"/>
    <property type="match status" value="1"/>
</dbReference>
<dbReference type="InterPro" id="IPR009057">
    <property type="entry name" value="Homeodomain-like_sf"/>
</dbReference>
<name>X7ZRE7_MYCKA</name>
<feature type="compositionally biased region" description="Basic and acidic residues" evidence="4">
    <location>
        <begin position="54"/>
        <end position="68"/>
    </location>
</feature>
<evidence type="ECO:0000313" key="7">
    <source>
        <dbReference type="Proteomes" id="UP000020561"/>
    </source>
</evidence>
<dbReference type="EMBL" id="JAOA01000001">
    <property type="protein sequence ID" value="EUA22207.1"/>
    <property type="molecule type" value="Genomic_DNA"/>
</dbReference>
<evidence type="ECO:0000313" key="6">
    <source>
        <dbReference type="EMBL" id="EUA22207.1"/>
    </source>
</evidence>
<dbReference type="GO" id="GO:0043565">
    <property type="term" value="F:sequence-specific DNA binding"/>
    <property type="evidence" value="ECO:0007669"/>
    <property type="project" value="InterPro"/>
</dbReference>
<accession>X7ZRE7</accession>
<dbReference type="SMART" id="SM00342">
    <property type="entry name" value="HTH_ARAC"/>
    <property type="match status" value="1"/>
</dbReference>
<proteinExistence type="predicted"/>
<dbReference type="PATRIC" id="fig|1299326.3.peg.173"/>
<feature type="region of interest" description="Disordered" evidence="4">
    <location>
        <begin position="1"/>
        <end position="69"/>
    </location>
</feature>
<keyword evidence="2" id="KW-0238">DNA-binding</keyword>